<dbReference type="KEGG" id="lcre:Pla8534_49960"/>
<reference evidence="1 2" key="1">
    <citation type="submission" date="2019-02" db="EMBL/GenBank/DDBJ databases">
        <title>Deep-cultivation of Planctomycetes and their phenomic and genomic characterization uncovers novel biology.</title>
        <authorList>
            <person name="Wiegand S."/>
            <person name="Jogler M."/>
            <person name="Boedeker C."/>
            <person name="Pinto D."/>
            <person name="Vollmers J."/>
            <person name="Rivas-Marin E."/>
            <person name="Kohn T."/>
            <person name="Peeters S.H."/>
            <person name="Heuer A."/>
            <person name="Rast P."/>
            <person name="Oberbeckmann S."/>
            <person name="Bunk B."/>
            <person name="Jeske O."/>
            <person name="Meyerdierks A."/>
            <person name="Storesund J.E."/>
            <person name="Kallscheuer N."/>
            <person name="Luecker S."/>
            <person name="Lage O.M."/>
            <person name="Pohl T."/>
            <person name="Merkel B.J."/>
            <person name="Hornburger P."/>
            <person name="Mueller R.-W."/>
            <person name="Bruemmer F."/>
            <person name="Labrenz M."/>
            <person name="Spormann A.M."/>
            <person name="Op den Camp H."/>
            <person name="Overmann J."/>
            <person name="Amann R."/>
            <person name="Jetten M.S.M."/>
            <person name="Mascher T."/>
            <person name="Medema M.H."/>
            <person name="Devos D.P."/>
            <person name="Kaster A.-K."/>
            <person name="Ovreas L."/>
            <person name="Rohde M."/>
            <person name="Galperin M.Y."/>
            <person name="Jogler C."/>
        </authorList>
    </citation>
    <scope>NUCLEOTIDE SEQUENCE [LARGE SCALE GENOMIC DNA]</scope>
    <source>
        <strain evidence="1 2">Pla85_3_4</strain>
    </source>
</reference>
<dbReference type="OrthoDB" id="127333at2"/>
<organism evidence="1 2">
    <name type="scientific">Lignipirellula cremea</name>
    <dbReference type="NCBI Taxonomy" id="2528010"/>
    <lineage>
        <taxon>Bacteria</taxon>
        <taxon>Pseudomonadati</taxon>
        <taxon>Planctomycetota</taxon>
        <taxon>Planctomycetia</taxon>
        <taxon>Pirellulales</taxon>
        <taxon>Pirellulaceae</taxon>
        <taxon>Lignipirellula</taxon>
    </lineage>
</organism>
<keyword evidence="2" id="KW-1185">Reference proteome</keyword>
<name>A0A518DZC1_9BACT</name>
<gene>
    <name evidence="1" type="ORF">Pla8534_49960</name>
</gene>
<dbReference type="PANTHER" id="PTHR43737">
    <property type="entry name" value="BLL7424 PROTEIN"/>
    <property type="match status" value="1"/>
</dbReference>
<dbReference type="EMBL" id="CP036433">
    <property type="protein sequence ID" value="QDU97151.1"/>
    <property type="molecule type" value="Genomic_DNA"/>
</dbReference>
<accession>A0A518DZC1</accession>
<dbReference type="InterPro" id="IPR010869">
    <property type="entry name" value="DUF1501"/>
</dbReference>
<protein>
    <recommendedName>
        <fullName evidence="3">Sulfatase</fullName>
    </recommendedName>
</protein>
<dbReference type="PANTHER" id="PTHR43737:SF1">
    <property type="entry name" value="DUF1501 DOMAIN-CONTAINING PROTEIN"/>
    <property type="match status" value="1"/>
</dbReference>
<dbReference type="AlphaFoldDB" id="A0A518DZC1"/>
<dbReference type="Proteomes" id="UP000317648">
    <property type="component" value="Chromosome"/>
</dbReference>
<dbReference type="InterPro" id="IPR006311">
    <property type="entry name" value="TAT_signal"/>
</dbReference>
<evidence type="ECO:0000313" key="2">
    <source>
        <dbReference type="Proteomes" id="UP000317648"/>
    </source>
</evidence>
<dbReference type="InterPro" id="IPR017850">
    <property type="entry name" value="Alkaline_phosphatase_core_sf"/>
</dbReference>
<dbReference type="PROSITE" id="PS51318">
    <property type="entry name" value="TAT"/>
    <property type="match status" value="1"/>
</dbReference>
<evidence type="ECO:0000313" key="1">
    <source>
        <dbReference type="EMBL" id="QDU97151.1"/>
    </source>
</evidence>
<dbReference type="RefSeq" id="WP_145055939.1">
    <property type="nucleotide sequence ID" value="NZ_CP036433.1"/>
</dbReference>
<proteinExistence type="predicted"/>
<dbReference type="SUPFAM" id="SSF53649">
    <property type="entry name" value="Alkaline phosphatase-like"/>
    <property type="match status" value="1"/>
</dbReference>
<dbReference type="Gene3D" id="3.40.720.10">
    <property type="entry name" value="Alkaline Phosphatase, subunit A"/>
    <property type="match status" value="1"/>
</dbReference>
<sequence>MLISRRELLRSQTAGFGLLALSALATRSAQSAEAADAGALRPRDTHFPAKAKRVIFLCMRGGPSHMETFDYKPQLNADHGKPSRTKGQKFFGSQWAFRQHGESGLPISDLYPHTARLADELCVLNGMHCDSPEHAAALTQLHTGSIQFHRPSLGSWVLYGLGSECDNLPGFISIKPPAILGGERNYNSAFLPPVYQGSAIGTMSQPVSKAQIENLRRDDLPPGEQRRQLDLIQSLNRQALAARVEEEQFEGVIESYELAFRMQSALPDAMSFADETEQTLEMYGVGDKKKTDDFGRQCLLARRFIEAGVRFVELTHDNWDHHGGVARLMPARCEQTDQPIAALLTDLRQRGLLEDTLVIWGGEFGRTPDDPRGDGRGHNNKGFTMWLAGGGVRGGTAYGATDEYGYEAVTDRMHIHDLHATLLHLLGLDHKRLTYRYAGRNFRLTDVHGQVALPVIA</sequence>
<dbReference type="Pfam" id="PF07394">
    <property type="entry name" value="DUF1501"/>
    <property type="match status" value="1"/>
</dbReference>
<evidence type="ECO:0008006" key="3">
    <source>
        <dbReference type="Google" id="ProtNLM"/>
    </source>
</evidence>